<name>A0A2W4J884_9PSEU</name>
<dbReference type="InterPro" id="IPR029044">
    <property type="entry name" value="Nucleotide-diphossugar_trans"/>
</dbReference>
<reference evidence="2" key="2">
    <citation type="submission" date="2018-05" db="EMBL/GenBank/DDBJ databases">
        <authorList>
            <person name="Moura L."/>
            <person name="Setubal J.C."/>
        </authorList>
    </citation>
    <scope>NUCLEOTIDE SEQUENCE</scope>
    <source>
        <strain evidence="2">ZC4RG45</strain>
    </source>
</reference>
<dbReference type="Pfam" id="PF00535">
    <property type="entry name" value="Glycos_transf_2"/>
    <property type="match status" value="1"/>
</dbReference>
<comment type="caution">
    <text evidence="3">The sequence shown here is derived from an EMBL/GenBank/DDBJ whole genome shotgun (WGS) entry which is preliminary data.</text>
</comment>
<dbReference type="EMBL" id="QGUI01000592">
    <property type="protein sequence ID" value="PZM94398.1"/>
    <property type="molecule type" value="Genomic_DNA"/>
</dbReference>
<dbReference type="SUPFAM" id="SSF53448">
    <property type="entry name" value="Nucleotide-diphospho-sugar transferases"/>
    <property type="match status" value="1"/>
</dbReference>
<evidence type="ECO:0000259" key="1">
    <source>
        <dbReference type="Pfam" id="PF00535"/>
    </source>
</evidence>
<keyword evidence="3" id="KW-0808">Transferase</keyword>
<organism evidence="3">
    <name type="scientific">Thermocrispum agreste</name>
    <dbReference type="NCBI Taxonomy" id="37925"/>
    <lineage>
        <taxon>Bacteria</taxon>
        <taxon>Bacillati</taxon>
        <taxon>Actinomycetota</taxon>
        <taxon>Actinomycetes</taxon>
        <taxon>Pseudonocardiales</taxon>
        <taxon>Pseudonocardiaceae</taxon>
        <taxon>Thermocrispum</taxon>
    </lineage>
</organism>
<dbReference type="PANTHER" id="PTHR43646:SF6">
    <property type="entry name" value="PRE-MYCOFACTOCIN GLYCOSYLTRANSFERASE"/>
    <property type="match status" value="1"/>
</dbReference>
<proteinExistence type="predicted"/>
<dbReference type="InterPro" id="IPR023981">
    <property type="entry name" value="MftF"/>
</dbReference>
<evidence type="ECO:0000313" key="3">
    <source>
        <dbReference type="EMBL" id="PZM94398.1"/>
    </source>
</evidence>
<evidence type="ECO:0000313" key="2">
    <source>
        <dbReference type="EMBL" id="MFO7193986.1"/>
    </source>
</evidence>
<dbReference type="AlphaFoldDB" id="A0A2W4J884"/>
<feature type="domain" description="Glycosyltransferase 2-like" evidence="1">
    <location>
        <begin position="112"/>
        <end position="230"/>
    </location>
</feature>
<protein>
    <submittedName>
        <fullName evidence="2">Mycofactocin biosynthesis glycosyltransferase MftF</fullName>
    </submittedName>
    <submittedName>
        <fullName evidence="3">Mycofactocin system glycosyltransferase</fullName>
    </submittedName>
</protein>
<reference evidence="2" key="4">
    <citation type="submission" date="2023-08" db="EMBL/GenBank/DDBJ databases">
        <authorList>
            <person name="Guima S.E.S."/>
            <person name="Martins L.F."/>
            <person name="Silva A.M."/>
            <person name="Setubal J.C."/>
        </authorList>
    </citation>
    <scope>NUCLEOTIDE SEQUENCE</scope>
    <source>
        <strain evidence="2">ZC4RG45</strain>
    </source>
</reference>
<dbReference type="GO" id="GO:0016740">
    <property type="term" value="F:transferase activity"/>
    <property type="evidence" value="ECO:0007669"/>
    <property type="project" value="UniProtKB-KW"/>
</dbReference>
<dbReference type="Gene3D" id="3.90.550.10">
    <property type="entry name" value="Spore Coat Polysaccharide Biosynthesis Protein SpsA, Chain A"/>
    <property type="match status" value="1"/>
</dbReference>
<sequence>MQPVRPGTRLILDAQVRRFHGDRILLGGAPLRLLRLSPAGAGYLRGWLAGKPVGDDQGEQRLARRLIDAGLAHPRPVGGRYSATDVTLVVPVKDDAEGAAAVVNAVGNVADRIVVDDGSAVPLPSAAVRHERPRGPAAARNAGWRLARTELVAFLDADTRPAADWLDAVLPHFDDPCVAAVAPRVRSFPGEGGIARYEEDRSSLDMGAEPGRVQPLSRIGYVPSAALVVRRSALAAVGGFDEDLRYGEDVDFVWRLIDAGYTVRYEPASTVAHLPRPDVRSWLRQRFDYGTSAAPLAQRHPGRLTCAQLTLSSALEWGLAASGFAPAAAAVALVDATRTAARLRRRGIPGDESWRLVLGGSAATGGMLAAAVRRGWWPLAVVTRRGRRVLLASLLPCLLEAAKHPKSVRWAALRIADDIAYGVGVWVGCLRYRTPDPLLPRRYRFSPRTF</sequence>
<gene>
    <name evidence="3" type="primary">mftF</name>
    <name evidence="2" type="ORF">DIU77_017220</name>
    <name evidence="3" type="ORF">DIU77_14295</name>
</gene>
<dbReference type="PANTHER" id="PTHR43646">
    <property type="entry name" value="GLYCOSYLTRANSFERASE"/>
    <property type="match status" value="1"/>
</dbReference>
<accession>A0A2W4J884</accession>
<dbReference type="NCBIfam" id="TIGR03965">
    <property type="entry name" value="mycofact_glyco"/>
    <property type="match status" value="1"/>
</dbReference>
<dbReference type="Proteomes" id="UP000249324">
    <property type="component" value="Unassembled WGS sequence"/>
</dbReference>
<dbReference type="STRING" id="1111738.GCA_000427905_01060"/>
<dbReference type="InterPro" id="IPR001173">
    <property type="entry name" value="Glyco_trans_2-like"/>
</dbReference>
<evidence type="ECO:0000313" key="4">
    <source>
        <dbReference type="Proteomes" id="UP000249324"/>
    </source>
</evidence>
<reference evidence="2 4" key="3">
    <citation type="journal article" date="2021" name="BMC Genomics">
        <title>Genome-resolved metagenome and metatranscriptome analyses of thermophilic composting reveal key bacterial players and their metabolic interactions.</title>
        <authorList>
            <person name="Braga L.P.P."/>
            <person name="Pereira R.V."/>
            <person name="Martins L.F."/>
            <person name="Moura L.M.S."/>
            <person name="Sanchez F.B."/>
            <person name="Patane J.S.L."/>
            <person name="da Silva A.M."/>
            <person name="Setubal J.C."/>
        </authorList>
    </citation>
    <scope>NUCLEOTIDE SEQUENCE [LARGE SCALE GENOMIC DNA]</scope>
    <source>
        <strain evidence="2">ZC4RG45</strain>
    </source>
</reference>
<dbReference type="EMBL" id="QGUI02000318">
    <property type="protein sequence ID" value="MFO7193986.1"/>
    <property type="molecule type" value="Genomic_DNA"/>
</dbReference>
<reference evidence="3" key="1">
    <citation type="submission" date="2018-05" db="EMBL/GenBank/DDBJ databases">
        <authorList>
            <person name="Lanie J.A."/>
            <person name="Ng W.-L."/>
            <person name="Kazmierczak K.M."/>
            <person name="Andrzejewski T.M."/>
            <person name="Davidsen T.M."/>
            <person name="Wayne K.J."/>
            <person name="Tettelin H."/>
            <person name="Glass J.I."/>
            <person name="Rusch D."/>
            <person name="Podicherti R."/>
            <person name="Tsui H.-C.T."/>
            <person name="Winkler M.E."/>
        </authorList>
    </citation>
    <scope>NUCLEOTIDE SEQUENCE</scope>
    <source>
        <strain evidence="3">ZC4RG45</strain>
    </source>
</reference>